<feature type="binding site" evidence="10">
    <location>
        <position position="328"/>
    </location>
    <ligand>
        <name>NAD(+)</name>
        <dbReference type="ChEBI" id="CHEBI:57540"/>
    </ligand>
</feature>
<dbReference type="InterPro" id="IPR014027">
    <property type="entry name" value="UDP-Glc/GDP-Man_DH_C"/>
</dbReference>
<dbReference type="AlphaFoldDB" id="A0A3Q9HNQ5"/>
<dbReference type="Pfam" id="PF00984">
    <property type="entry name" value="UDPG_MGDP_dh"/>
    <property type="match status" value="1"/>
</dbReference>
<dbReference type="EC" id="1.1.1.22" evidence="3 7"/>
<keyword evidence="4 7" id="KW-0560">Oxidoreductase</keyword>
<evidence type="ECO:0000256" key="5">
    <source>
        <dbReference type="ARBA" id="ARBA00023027"/>
    </source>
</evidence>
<feature type="binding site" evidence="10">
    <location>
        <position position="263"/>
    </location>
    <ligand>
        <name>NAD(+)</name>
        <dbReference type="ChEBI" id="CHEBI:57540"/>
    </ligand>
</feature>
<dbReference type="InterPro" id="IPR036220">
    <property type="entry name" value="UDP-Glc/GDP-Man_DH_C_sf"/>
</dbReference>
<dbReference type="InterPro" id="IPR001732">
    <property type="entry name" value="UDP-Glc/GDP-Man_DH_N"/>
</dbReference>
<evidence type="ECO:0000313" key="12">
    <source>
        <dbReference type="EMBL" id="AZR72020.1"/>
    </source>
</evidence>
<feature type="binding site" evidence="10">
    <location>
        <position position="38"/>
    </location>
    <ligand>
        <name>NAD(+)</name>
        <dbReference type="ChEBI" id="CHEBI:57540"/>
    </ligand>
</feature>
<dbReference type="Gene3D" id="1.20.5.100">
    <property type="entry name" value="Cytochrome c1, transmembrane anchor, C-terminal"/>
    <property type="match status" value="1"/>
</dbReference>
<feature type="binding site" evidence="9">
    <location>
        <begin position="152"/>
        <end position="155"/>
    </location>
    <ligand>
        <name>substrate</name>
    </ligand>
</feature>
<accession>A0A3Q9HNQ5</accession>
<gene>
    <name evidence="12" type="ORF">BBF96_00520</name>
</gene>
<comment type="catalytic activity">
    <reaction evidence="6 7">
        <text>UDP-alpha-D-glucose + 2 NAD(+) + H2O = UDP-alpha-D-glucuronate + 2 NADH + 3 H(+)</text>
        <dbReference type="Rhea" id="RHEA:23596"/>
        <dbReference type="ChEBI" id="CHEBI:15377"/>
        <dbReference type="ChEBI" id="CHEBI:15378"/>
        <dbReference type="ChEBI" id="CHEBI:57540"/>
        <dbReference type="ChEBI" id="CHEBI:57945"/>
        <dbReference type="ChEBI" id="CHEBI:58052"/>
        <dbReference type="ChEBI" id="CHEBI:58885"/>
        <dbReference type="EC" id="1.1.1.22"/>
    </reaction>
</comment>
<dbReference type="InterPro" id="IPR014026">
    <property type="entry name" value="UDP-Glc/GDP-Man_DH_dimer"/>
</dbReference>
<feature type="binding site" evidence="9">
    <location>
        <position position="321"/>
    </location>
    <ligand>
        <name>substrate</name>
    </ligand>
</feature>
<dbReference type="InterPro" id="IPR036291">
    <property type="entry name" value="NAD(P)-bd_dom_sf"/>
</dbReference>
<dbReference type="InterPro" id="IPR017476">
    <property type="entry name" value="UDP-Glc/GDP-Man"/>
</dbReference>
<dbReference type="GO" id="GO:0006065">
    <property type="term" value="P:UDP-glucuronate biosynthetic process"/>
    <property type="evidence" value="ECO:0007669"/>
    <property type="project" value="UniProtKB-UniPathway"/>
</dbReference>
<dbReference type="PIRSF" id="PIRSF000124">
    <property type="entry name" value="UDPglc_GDPman_dh"/>
    <property type="match status" value="1"/>
</dbReference>
<dbReference type="RefSeq" id="WP_127015350.1">
    <property type="nucleotide sequence ID" value="NZ_CP016379.1"/>
</dbReference>
<dbReference type="PANTHER" id="PTHR43750">
    <property type="entry name" value="UDP-GLUCOSE 6-DEHYDROGENASE TUAD"/>
    <property type="match status" value="1"/>
</dbReference>
<dbReference type="PANTHER" id="PTHR43750:SF3">
    <property type="entry name" value="UDP-GLUCOSE 6-DEHYDROGENASE TUAD"/>
    <property type="match status" value="1"/>
</dbReference>
<dbReference type="KEGG" id="aft:BBF96_00520"/>
<evidence type="ECO:0000256" key="3">
    <source>
        <dbReference type="ARBA" id="ARBA00012954"/>
    </source>
</evidence>
<feature type="binding site" evidence="9">
    <location>
        <position position="257"/>
    </location>
    <ligand>
        <name>substrate</name>
    </ligand>
</feature>
<protein>
    <recommendedName>
        <fullName evidence="3 7">UDP-glucose 6-dehydrogenase</fullName>
        <ecNumber evidence="3 7">1.1.1.22</ecNumber>
    </recommendedName>
</protein>
<dbReference type="UniPathway" id="UPA00038">
    <property type="reaction ID" value="UER00491"/>
</dbReference>
<feature type="binding site" evidence="10">
    <location>
        <position position="155"/>
    </location>
    <ligand>
        <name>NAD(+)</name>
        <dbReference type="ChEBI" id="CHEBI:57540"/>
    </ligand>
</feature>
<dbReference type="GO" id="GO:0003979">
    <property type="term" value="F:UDP-glucose 6-dehydrogenase activity"/>
    <property type="evidence" value="ECO:0007669"/>
    <property type="project" value="UniProtKB-EC"/>
</dbReference>
<keyword evidence="13" id="KW-1185">Reference proteome</keyword>
<dbReference type="PIRSF" id="PIRSF500134">
    <property type="entry name" value="UDPglc_DH_bac"/>
    <property type="match status" value="1"/>
</dbReference>
<sequence>MDKYKIGIIGCGYVGLITGVCFAELGNKVICHDIDKEKIVKLKQGIVPFFELGLAKMFTKNKNRLSFTISVEEVIENSDYIFICVGSPSRNNGEADTTSLFRVIDQINSYVKTYKMIIIKSTVPVGTAKKVKELLKEKIEQDLIEVISNPEFLREGNAIYDFMNPDRIVIGADSFKKAKNVARLYQTFSCPILLVSNEDAELIKYASNNFLAMKISFINEIANICERVGADISKVSYGIGLDHRIGNNYLQAGLGFGGPCLTKDLKAMIAFCKRVITYEPHLLKAVLKVNELQPELVIKKVKEVLGNLEGKRIGILGLSFKPGTDDMRNAPALKLITSLVKEGTELIAYDPKANKVAKELLKDQIEFAKEPYQVSYQSYALIIVTEWKEFLDLDYEKIKSYMIKPILVDGRNMFDNDRIQKLKKMGFQYFGVGRNLL</sequence>
<feature type="binding site" evidence="10">
    <location>
        <position position="33"/>
    </location>
    <ligand>
        <name>NAD(+)</name>
        <dbReference type="ChEBI" id="CHEBI:57540"/>
    </ligand>
</feature>
<evidence type="ECO:0000256" key="10">
    <source>
        <dbReference type="PIRSR" id="PIRSR500134-3"/>
    </source>
</evidence>
<feature type="active site" description="Nucleophile" evidence="8">
    <location>
        <position position="260"/>
    </location>
</feature>
<comment type="similarity">
    <text evidence="2 7">Belongs to the UDP-glucose/GDP-mannose dehydrogenase family.</text>
</comment>
<dbReference type="EMBL" id="CP016379">
    <property type="protein sequence ID" value="AZR72020.1"/>
    <property type="molecule type" value="Genomic_DNA"/>
</dbReference>
<evidence type="ECO:0000256" key="1">
    <source>
        <dbReference type="ARBA" id="ARBA00004701"/>
    </source>
</evidence>
<dbReference type="GO" id="GO:0000271">
    <property type="term" value="P:polysaccharide biosynthetic process"/>
    <property type="evidence" value="ECO:0007669"/>
    <property type="project" value="InterPro"/>
</dbReference>
<feature type="binding site" evidence="9">
    <location>
        <position position="204"/>
    </location>
    <ligand>
        <name>substrate</name>
    </ligand>
</feature>
<dbReference type="NCBIfam" id="TIGR03026">
    <property type="entry name" value="NDP-sugDHase"/>
    <property type="match status" value="1"/>
</dbReference>
<evidence type="ECO:0000256" key="9">
    <source>
        <dbReference type="PIRSR" id="PIRSR500134-2"/>
    </source>
</evidence>
<name>A0A3Q9HNQ5_9FIRM</name>
<evidence type="ECO:0000259" key="11">
    <source>
        <dbReference type="SMART" id="SM00984"/>
    </source>
</evidence>
<dbReference type="Pfam" id="PF03721">
    <property type="entry name" value="UDPG_MGDP_dh_N"/>
    <property type="match status" value="1"/>
</dbReference>
<reference evidence="12 13" key="1">
    <citation type="submission" date="2016-07" db="EMBL/GenBank/DDBJ databases">
        <title>Genome and transcriptome analysis of iron-reducing fermentative bacteria Anoxybacter fermentans.</title>
        <authorList>
            <person name="Zeng X."/>
            <person name="Shao Z."/>
        </authorList>
    </citation>
    <scope>NUCLEOTIDE SEQUENCE [LARGE SCALE GENOMIC DNA]</scope>
    <source>
        <strain evidence="12 13">DY22613</strain>
    </source>
</reference>
<keyword evidence="5 7" id="KW-0520">NAD</keyword>
<evidence type="ECO:0000256" key="8">
    <source>
        <dbReference type="PIRSR" id="PIRSR500134-1"/>
    </source>
</evidence>
<dbReference type="Pfam" id="PF03720">
    <property type="entry name" value="UDPG_MGDP_dh_C"/>
    <property type="match status" value="1"/>
</dbReference>
<dbReference type="SUPFAM" id="SSF52413">
    <property type="entry name" value="UDP-glucose/GDP-mannose dehydrogenase C-terminal domain"/>
    <property type="match status" value="1"/>
</dbReference>
<dbReference type="SMART" id="SM00984">
    <property type="entry name" value="UDPG_MGDP_dh_C"/>
    <property type="match status" value="1"/>
</dbReference>
<dbReference type="OrthoDB" id="9803238at2"/>
<organism evidence="12 13">
    <name type="scientific">Anoxybacter fermentans</name>
    <dbReference type="NCBI Taxonomy" id="1323375"/>
    <lineage>
        <taxon>Bacteria</taxon>
        <taxon>Bacillati</taxon>
        <taxon>Bacillota</taxon>
        <taxon>Clostridia</taxon>
        <taxon>Halanaerobiales</taxon>
        <taxon>Anoxybacter</taxon>
    </lineage>
</organism>
<evidence type="ECO:0000256" key="2">
    <source>
        <dbReference type="ARBA" id="ARBA00006601"/>
    </source>
</evidence>
<dbReference type="SUPFAM" id="SSF51735">
    <property type="entry name" value="NAD(P)-binding Rossmann-fold domains"/>
    <property type="match status" value="1"/>
</dbReference>
<feature type="domain" description="UDP-glucose/GDP-mannose dehydrogenase C-terminal" evidence="11">
    <location>
        <begin position="314"/>
        <end position="416"/>
    </location>
</feature>
<feature type="binding site" evidence="10">
    <location>
        <position position="122"/>
    </location>
    <ligand>
        <name>NAD(+)</name>
        <dbReference type="ChEBI" id="CHEBI:57540"/>
    </ligand>
</feature>
<evidence type="ECO:0000256" key="6">
    <source>
        <dbReference type="ARBA" id="ARBA00047473"/>
    </source>
</evidence>
<dbReference type="InterPro" id="IPR008927">
    <property type="entry name" value="6-PGluconate_DH-like_C_sf"/>
</dbReference>
<feature type="binding site" evidence="9">
    <location>
        <begin position="249"/>
        <end position="253"/>
    </location>
    <ligand>
        <name>substrate</name>
    </ligand>
</feature>
<proteinExistence type="inferred from homology"/>
<evidence type="ECO:0000256" key="4">
    <source>
        <dbReference type="ARBA" id="ARBA00023002"/>
    </source>
</evidence>
<evidence type="ECO:0000256" key="7">
    <source>
        <dbReference type="PIRNR" id="PIRNR000124"/>
    </source>
</evidence>
<dbReference type="InterPro" id="IPR028357">
    <property type="entry name" value="UDPglc_DH_bac"/>
</dbReference>
<evidence type="ECO:0000313" key="13">
    <source>
        <dbReference type="Proteomes" id="UP000267250"/>
    </source>
</evidence>
<comment type="pathway">
    <text evidence="1">Nucleotide-sugar biosynthesis; UDP-alpha-D-glucuronate biosynthesis; UDP-alpha-D-glucuronate from UDP-alpha-D-glucose: step 1/1.</text>
</comment>
<dbReference type="GO" id="GO:0051287">
    <property type="term" value="F:NAD binding"/>
    <property type="evidence" value="ECO:0007669"/>
    <property type="project" value="InterPro"/>
</dbReference>
<dbReference type="SUPFAM" id="SSF48179">
    <property type="entry name" value="6-phosphogluconate dehydrogenase C-terminal domain-like"/>
    <property type="match status" value="1"/>
</dbReference>
<dbReference type="Proteomes" id="UP000267250">
    <property type="component" value="Chromosome"/>
</dbReference>
<dbReference type="Gene3D" id="3.40.50.720">
    <property type="entry name" value="NAD(P)-binding Rossmann-like Domain"/>
    <property type="match status" value="2"/>
</dbReference>